<comment type="caution">
    <text evidence="4">The sequence shown here is derived from an EMBL/GenBank/DDBJ whole genome shotgun (WGS) entry which is preliminary data.</text>
</comment>
<dbReference type="InterPro" id="IPR028994">
    <property type="entry name" value="Integrin_alpha_N"/>
</dbReference>
<keyword evidence="1 2" id="KW-0732">Signal</keyword>
<evidence type="ECO:0000259" key="3">
    <source>
        <dbReference type="Pfam" id="PF07593"/>
    </source>
</evidence>
<feature type="chain" id="PRO_5015586377" evidence="2">
    <location>
        <begin position="19"/>
        <end position="521"/>
    </location>
</feature>
<proteinExistence type="predicted"/>
<dbReference type="PANTHER" id="PTHR16026">
    <property type="entry name" value="CARTILAGE ACIDIC PROTEIN 1"/>
    <property type="match status" value="1"/>
</dbReference>
<organism evidence="4 5">
    <name type="scientific">Gemmobacter caeni</name>
    <dbReference type="NCBI Taxonomy" id="589035"/>
    <lineage>
        <taxon>Bacteria</taxon>
        <taxon>Pseudomonadati</taxon>
        <taxon>Pseudomonadota</taxon>
        <taxon>Alphaproteobacteria</taxon>
        <taxon>Rhodobacterales</taxon>
        <taxon>Paracoccaceae</taxon>
        <taxon>Gemmobacter</taxon>
    </lineage>
</organism>
<feature type="domain" description="ASPIC/UnbV" evidence="3">
    <location>
        <begin position="444"/>
        <end position="509"/>
    </location>
</feature>
<dbReference type="AlphaFoldDB" id="A0A2T6ARL3"/>
<evidence type="ECO:0000256" key="1">
    <source>
        <dbReference type="ARBA" id="ARBA00022729"/>
    </source>
</evidence>
<dbReference type="RefSeq" id="WP_108130291.1">
    <property type="nucleotide sequence ID" value="NZ_QBKP01000017.1"/>
</dbReference>
<sequence>MTARALLVLALGTLPAQAETPAVPRFEAYTGGPEHSFTGEWQYMVGGGVAAFDCSGDGRPELFMAGGTAPASLWRNDSTPGKLAFTPLDSLETALEGVTGAWPVDIDSDGITDLAVLRVGENRLLRGLGGCRFEPASALWGFDGGDAWSTAFAATWETGSAFPTLAIGNYIDRAEEAFPWGSCTDNWLHRGTATGFAPPLALTPSYCSLSMLFTDWNRSGRPSLRVSNDREYYKGGQEQLWHLDPGAAPRLYTPDEGWQRLRIWGMGIAGADLDGDGYPEFYLTSMADNKLQVLVQPGPDAPPRYRDDAFPRGAHAQRPYTGGDVRPSTAWHPEFADVNNDCLADLFVAKGNVSAMPDFAADDPNNLLLQRADGTFYEAGAAAGVASMKVARGGAVTDLDGDGWLDLVVVNRNAPAEIWRNTGTGAPGTWIALRPEQPAPNRDAVNGWVEVRSGGKTQRQEITVGGGHGSGQLGPRHFGLGTASEAEVRVIWPDGTAGDWTTLAAGQVWHLPRGGSPAPAP</sequence>
<dbReference type="InterPro" id="IPR013517">
    <property type="entry name" value="FG-GAP"/>
</dbReference>
<evidence type="ECO:0000313" key="5">
    <source>
        <dbReference type="Proteomes" id="UP000244224"/>
    </source>
</evidence>
<dbReference type="SUPFAM" id="SSF69318">
    <property type="entry name" value="Integrin alpha N-terminal domain"/>
    <property type="match status" value="1"/>
</dbReference>
<dbReference type="PANTHER" id="PTHR16026:SF0">
    <property type="entry name" value="CARTILAGE ACIDIC PROTEIN 1"/>
    <property type="match status" value="1"/>
</dbReference>
<protein>
    <submittedName>
        <fullName evidence="4">VCBS repeat protein</fullName>
    </submittedName>
</protein>
<dbReference type="Proteomes" id="UP000244224">
    <property type="component" value="Unassembled WGS sequence"/>
</dbReference>
<dbReference type="EMBL" id="QBKP01000017">
    <property type="protein sequence ID" value="PTX46376.1"/>
    <property type="molecule type" value="Genomic_DNA"/>
</dbReference>
<accession>A0A2T6ARL3</accession>
<dbReference type="InterPro" id="IPR027039">
    <property type="entry name" value="Crtac1"/>
</dbReference>
<evidence type="ECO:0000256" key="2">
    <source>
        <dbReference type="SAM" id="SignalP"/>
    </source>
</evidence>
<reference evidence="4 5" key="1">
    <citation type="submission" date="2018-04" db="EMBL/GenBank/DDBJ databases">
        <title>Genomic Encyclopedia of Archaeal and Bacterial Type Strains, Phase II (KMG-II): from individual species to whole genera.</title>
        <authorList>
            <person name="Goeker M."/>
        </authorList>
    </citation>
    <scope>NUCLEOTIDE SEQUENCE [LARGE SCALE GENOMIC DNA]</scope>
    <source>
        <strain evidence="4 5">DSM 21823</strain>
    </source>
</reference>
<feature type="signal peptide" evidence="2">
    <location>
        <begin position="1"/>
        <end position="18"/>
    </location>
</feature>
<dbReference type="Pfam" id="PF13517">
    <property type="entry name" value="FG-GAP_3"/>
    <property type="match status" value="2"/>
</dbReference>
<dbReference type="OrthoDB" id="1488578at2"/>
<keyword evidence="5" id="KW-1185">Reference proteome</keyword>
<name>A0A2T6ARL3_9RHOB</name>
<dbReference type="Pfam" id="PF07593">
    <property type="entry name" value="UnbV_ASPIC"/>
    <property type="match status" value="1"/>
</dbReference>
<gene>
    <name evidence="4" type="ORF">C8N34_11764</name>
</gene>
<dbReference type="Gene3D" id="2.130.10.130">
    <property type="entry name" value="Integrin alpha, N-terminal"/>
    <property type="match status" value="1"/>
</dbReference>
<dbReference type="InterPro" id="IPR011519">
    <property type="entry name" value="UnbV_ASPIC"/>
</dbReference>
<evidence type="ECO:0000313" key="4">
    <source>
        <dbReference type="EMBL" id="PTX46376.1"/>
    </source>
</evidence>